<dbReference type="CDD" id="cd00090">
    <property type="entry name" value="HTH_ARSR"/>
    <property type="match status" value="1"/>
</dbReference>
<reference evidence="2 3" key="1">
    <citation type="submission" date="2018-10" db="EMBL/GenBank/DDBJ databases">
        <title>Sequencing the genomes of 1000 actinobacteria strains.</title>
        <authorList>
            <person name="Klenk H.-P."/>
        </authorList>
    </citation>
    <scope>NUCLEOTIDE SEQUENCE [LARGE SCALE GENOMIC DNA]</scope>
    <source>
        <strain evidence="2 3">DSM 43911</strain>
    </source>
</reference>
<evidence type="ECO:0000313" key="2">
    <source>
        <dbReference type="EMBL" id="RKT67546.1"/>
    </source>
</evidence>
<dbReference type="InterPro" id="IPR011991">
    <property type="entry name" value="ArsR-like_HTH"/>
</dbReference>
<accession>A0A495X222</accession>
<sequence>MPDVVVDEARARSHPLRLALLDLLAGGPLTATQAAARLGVNSGATSFHLRQLARFGLVEAVGGRNAKERPWRLVVADEGDRMDERDNDRYARWRSRRDDYPAPWRRQAAATYTVHLTPAELDELAASILDLVAPYFDREQDPATRPPDAAPVAVVTRLFPLATPEEVTR</sequence>
<gene>
    <name evidence="2" type="ORF">DFJ66_0721</name>
</gene>
<evidence type="ECO:0000259" key="1">
    <source>
        <dbReference type="SMART" id="SM00418"/>
    </source>
</evidence>
<dbReference type="Gene3D" id="1.10.10.10">
    <property type="entry name" value="Winged helix-like DNA-binding domain superfamily/Winged helix DNA-binding domain"/>
    <property type="match status" value="1"/>
</dbReference>
<dbReference type="AlphaFoldDB" id="A0A495X222"/>
<organism evidence="2 3">
    <name type="scientific">Saccharothrix variisporea</name>
    <dbReference type="NCBI Taxonomy" id="543527"/>
    <lineage>
        <taxon>Bacteria</taxon>
        <taxon>Bacillati</taxon>
        <taxon>Actinomycetota</taxon>
        <taxon>Actinomycetes</taxon>
        <taxon>Pseudonocardiales</taxon>
        <taxon>Pseudonocardiaceae</taxon>
        <taxon>Saccharothrix</taxon>
    </lineage>
</organism>
<dbReference type="RefSeq" id="WP_121217916.1">
    <property type="nucleotide sequence ID" value="NZ_JBIUBA010000019.1"/>
</dbReference>
<keyword evidence="3" id="KW-1185">Reference proteome</keyword>
<dbReference type="Pfam" id="PF12840">
    <property type="entry name" value="HTH_20"/>
    <property type="match status" value="1"/>
</dbReference>
<protein>
    <submittedName>
        <fullName evidence="2">Helix-turn-helix protein</fullName>
    </submittedName>
</protein>
<dbReference type="InterPro" id="IPR001845">
    <property type="entry name" value="HTH_ArsR_DNA-bd_dom"/>
</dbReference>
<comment type="caution">
    <text evidence="2">The sequence shown here is derived from an EMBL/GenBank/DDBJ whole genome shotgun (WGS) entry which is preliminary data.</text>
</comment>
<dbReference type="SUPFAM" id="SSF46785">
    <property type="entry name" value="Winged helix' DNA-binding domain"/>
    <property type="match status" value="1"/>
</dbReference>
<dbReference type="Proteomes" id="UP000272729">
    <property type="component" value="Unassembled WGS sequence"/>
</dbReference>
<dbReference type="SMART" id="SM00418">
    <property type="entry name" value="HTH_ARSR"/>
    <property type="match status" value="1"/>
</dbReference>
<name>A0A495X222_9PSEU</name>
<dbReference type="EMBL" id="RBXR01000001">
    <property type="protein sequence ID" value="RKT67546.1"/>
    <property type="molecule type" value="Genomic_DNA"/>
</dbReference>
<dbReference type="GO" id="GO:0003700">
    <property type="term" value="F:DNA-binding transcription factor activity"/>
    <property type="evidence" value="ECO:0007669"/>
    <property type="project" value="InterPro"/>
</dbReference>
<dbReference type="InterPro" id="IPR036390">
    <property type="entry name" value="WH_DNA-bd_sf"/>
</dbReference>
<dbReference type="InterPro" id="IPR036388">
    <property type="entry name" value="WH-like_DNA-bd_sf"/>
</dbReference>
<evidence type="ECO:0000313" key="3">
    <source>
        <dbReference type="Proteomes" id="UP000272729"/>
    </source>
</evidence>
<feature type="domain" description="HTH arsR-type" evidence="1">
    <location>
        <begin position="7"/>
        <end position="87"/>
    </location>
</feature>
<proteinExistence type="predicted"/>
<dbReference type="OrthoDB" id="7945987at2"/>